<evidence type="ECO:0000313" key="2">
    <source>
        <dbReference type="Proteomes" id="UP000663828"/>
    </source>
</evidence>
<reference evidence="1" key="1">
    <citation type="submission" date="2021-02" db="EMBL/GenBank/DDBJ databases">
        <authorList>
            <person name="Nowell W R."/>
        </authorList>
    </citation>
    <scope>NUCLEOTIDE SEQUENCE</scope>
</reference>
<keyword evidence="2" id="KW-1185">Reference proteome</keyword>
<dbReference type="PANTHER" id="PTHR47027">
    <property type="entry name" value="REVERSE TRANSCRIPTASE DOMAIN-CONTAINING PROTEIN"/>
    <property type="match status" value="1"/>
</dbReference>
<evidence type="ECO:0000313" key="1">
    <source>
        <dbReference type="EMBL" id="CAF1469573.1"/>
    </source>
</evidence>
<dbReference type="SUPFAM" id="SSF56219">
    <property type="entry name" value="DNase I-like"/>
    <property type="match status" value="1"/>
</dbReference>
<sequence length="453" mass="51321">MRVYGNYRAVAIVDRNEAISDCAEEGNGTLGISELKWAGNGYFTSGSYEVYYSGSQNTWIDGVAIVLNRKLVNSVTGYFPKNSRIISIRLQEQPTNLTIIQIYTPATEANESTIDSFCMDLQQTLDNTPKKDAILITGHWIAKKTVCSSPIYAFNNQNDDYTWTTPNGQHRNQIDYILYNGRWKASITSIKTRPGADRVTDHELLVADFRAMLKQYYKPTLTAKFDALNLVYKDLEELWQEIRGTVNDEMQRNIPAVPRKKKNNWLSSSTLAIAKERREAKTIQRRLEPFPERELSVTQAGFRKGRGTRDQIANLRSRKALAGTIGNGCAKAFDHSHEELIYQPTSNGEIQTMEIPTSSTLEKVKSEIYETASGIKIGGRNINNIRYADDTTILAETADDLQYLIQKVKKSAATGVKLNMKKNFVMTNGSIQELYIDNDQMEIIKEFIFWALL</sequence>
<dbReference type="PANTHER" id="PTHR47027:SF8">
    <property type="entry name" value="RIBONUCLEASE H"/>
    <property type="match status" value="1"/>
</dbReference>
<gene>
    <name evidence="1" type="ORF">XAT740_LOCUS37897</name>
</gene>
<protein>
    <recommendedName>
        <fullName evidence="3">Reverse transcriptase domain-containing protein</fullName>
    </recommendedName>
</protein>
<organism evidence="1 2">
    <name type="scientific">Adineta ricciae</name>
    <name type="common">Rotifer</name>
    <dbReference type="NCBI Taxonomy" id="249248"/>
    <lineage>
        <taxon>Eukaryota</taxon>
        <taxon>Metazoa</taxon>
        <taxon>Spiralia</taxon>
        <taxon>Gnathifera</taxon>
        <taxon>Rotifera</taxon>
        <taxon>Eurotatoria</taxon>
        <taxon>Bdelloidea</taxon>
        <taxon>Adinetida</taxon>
        <taxon>Adinetidae</taxon>
        <taxon>Adineta</taxon>
    </lineage>
</organism>
<evidence type="ECO:0008006" key="3">
    <source>
        <dbReference type="Google" id="ProtNLM"/>
    </source>
</evidence>
<dbReference type="Gene3D" id="3.60.10.10">
    <property type="entry name" value="Endonuclease/exonuclease/phosphatase"/>
    <property type="match status" value="1"/>
</dbReference>
<dbReference type="AlphaFoldDB" id="A0A815R268"/>
<dbReference type="CDD" id="cd09076">
    <property type="entry name" value="L1-EN"/>
    <property type="match status" value="1"/>
</dbReference>
<accession>A0A815R268</accession>
<dbReference type="Proteomes" id="UP000663828">
    <property type="component" value="Unassembled WGS sequence"/>
</dbReference>
<proteinExistence type="predicted"/>
<name>A0A815R268_ADIRI</name>
<dbReference type="EMBL" id="CAJNOR010004032">
    <property type="protein sequence ID" value="CAF1469573.1"/>
    <property type="molecule type" value="Genomic_DNA"/>
</dbReference>
<dbReference type="InterPro" id="IPR036691">
    <property type="entry name" value="Endo/exonu/phosph_ase_sf"/>
</dbReference>
<comment type="caution">
    <text evidence="1">The sequence shown here is derived from an EMBL/GenBank/DDBJ whole genome shotgun (WGS) entry which is preliminary data.</text>
</comment>